<evidence type="ECO:0000256" key="1">
    <source>
        <dbReference type="ARBA" id="ARBA00004141"/>
    </source>
</evidence>
<keyword evidence="6 9" id="KW-0472">Membrane</keyword>
<feature type="transmembrane region" description="Helical" evidence="9">
    <location>
        <begin position="213"/>
        <end position="234"/>
    </location>
</feature>
<proteinExistence type="evidence at transcript level"/>
<dbReference type="Pfam" id="PF05154">
    <property type="entry name" value="TM2"/>
    <property type="match status" value="1"/>
</dbReference>
<evidence type="ECO:0000259" key="10">
    <source>
        <dbReference type="Pfam" id="PF05154"/>
    </source>
</evidence>
<dbReference type="PANTHER" id="PTHR21016:SF7">
    <property type="entry name" value="TM2 DOMAIN-CONTAINING PROTEIN 3"/>
    <property type="match status" value="1"/>
</dbReference>
<evidence type="ECO:0000313" key="11">
    <source>
        <dbReference type="EMBL" id="JAB58371.1"/>
    </source>
</evidence>
<keyword evidence="5 9" id="KW-1133">Transmembrane helix</keyword>
<dbReference type="AlphaFoldDB" id="U5EWB0"/>
<name>U5EWB0_9DIPT</name>
<dbReference type="GO" id="GO:0016020">
    <property type="term" value="C:membrane"/>
    <property type="evidence" value="ECO:0007669"/>
    <property type="project" value="UniProtKB-SubCell"/>
</dbReference>
<evidence type="ECO:0000256" key="9">
    <source>
        <dbReference type="SAM" id="Phobius"/>
    </source>
</evidence>
<comment type="subcellular location">
    <subcellularLocation>
        <location evidence="1">Membrane</location>
        <topology evidence="1">Multi-pass membrane protein</topology>
    </subcellularLocation>
</comment>
<evidence type="ECO:0000256" key="4">
    <source>
        <dbReference type="ARBA" id="ARBA00022729"/>
    </source>
</evidence>
<feature type="region of interest" description="Disordered" evidence="8">
    <location>
        <begin position="32"/>
        <end position="53"/>
    </location>
</feature>
<evidence type="ECO:0000256" key="3">
    <source>
        <dbReference type="ARBA" id="ARBA00022692"/>
    </source>
</evidence>
<reference evidence="11" key="1">
    <citation type="journal article" date="2014" name="Insect Biochem. Mol. Biol.">
        <title>An insight into the sialome of the frog biting fly, Corethrella appendiculata.</title>
        <authorList>
            <person name="Ribeiro J.M.C."/>
            <person name="Chagas A.C."/>
            <person name="Pham V.M."/>
            <person name="Lounibos L.P."/>
            <person name="Calvo E."/>
        </authorList>
    </citation>
    <scope>NUCLEOTIDE SEQUENCE</scope>
    <source>
        <tissue evidence="11">Salivary glands</tissue>
    </source>
</reference>
<keyword evidence="4" id="KW-0732">Signal</keyword>
<accession>U5EWB0</accession>
<comment type="similarity">
    <text evidence="2">Belongs to the TM2 family.</text>
</comment>
<dbReference type="EMBL" id="GANO01001500">
    <property type="protein sequence ID" value="JAB58371.1"/>
    <property type="molecule type" value="mRNA"/>
</dbReference>
<feature type="compositionally biased region" description="Basic and acidic residues" evidence="8">
    <location>
        <begin position="44"/>
        <end position="53"/>
    </location>
</feature>
<evidence type="ECO:0000256" key="8">
    <source>
        <dbReference type="SAM" id="MobiDB-lite"/>
    </source>
</evidence>
<organism evidence="11">
    <name type="scientific">Corethrella appendiculata</name>
    <dbReference type="NCBI Taxonomy" id="1370023"/>
    <lineage>
        <taxon>Eukaryota</taxon>
        <taxon>Metazoa</taxon>
        <taxon>Ecdysozoa</taxon>
        <taxon>Arthropoda</taxon>
        <taxon>Hexapoda</taxon>
        <taxon>Insecta</taxon>
        <taxon>Pterygota</taxon>
        <taxon>Neoptera</taxon>
        <taxon>Endopterygota</taxon>
        <taxon>Diptera</taxon>
        <taxon>Nematocera</taxon>
        <taxon>Culicoidea</taxon>
        <taxon>Chaoboridae</taxon>
        <taxon>Corethrella</taxon>
    </lineage>
</organism>
<keyword evidence="3 9" id="KW-0812">Transmembrane</keyword>
<keyword evidence="7" id="KW-0325">Glycoprotein</keyword>
<evidence type="ECO:0000256" key="5">
    <source>
        <dbReference type="ARBA" id="ARBA00022989"/>
    </source>
</evidence>
<protein>
    <submittedName>
        <fullName evidence="11">Putative almondex</fullName>
    </submittedName>
</protein>
<evidence type="ECO:0000256" key="2">
    <source>
        <dbReference type="ARBA" id="ARBA00008284"/>
    </source>
</evidence>
<sequence>LFHKNCVRINIKSAILIVFSIAATHIRLTHESVQSNSPEVSPTKLEKNSSDNDRNAVRVAIQKPNPDTSHCPNDTTCNDLPNACLQCTYNLSCNYGAELTVNCQPKPNVMCTDFPIEIKRKMLCRYCYQTEKWEQQCEQRGNCNSIDQMYKTNCTVKSEILCMGNRIFLRKIHCNWTQGYRWTTTLLISVTLGGFGIDRFFLGHWQEGIGKLFSFGGLGVWTLIDVLLISLHYLGPADGSLYI</sequence>
<dbReference type="InterPro" id="IPR007829">
    <property type="entry name" value="TM2"/>
</dbReference>
<feature type="non-terminal residue" evidence="11">
    <location>
        <position position="1"/>
    </location>
</feature>
<feature type="transmembrane region" description="Helical" evidence="9">
    <location>
        <begin position="180"/>
        <end position="201"/>
    </location>
</feature>
<evidence type="ECO:0000256" key="6">
    <source>
        <dbReference type="ARBA" id="ARBA00023136"/>
    </source>
</evidence>
<dbReference type="InterPro" id="IPR050932">
    <property type="entry name" value="TM2D1-3-like"/>
</dbReference>
<dbReference type="PANTHER" id="PTHR21016">
    <property type="entry name" value="BETA-AMYLOID BINDING PROTEIN-RELATED"/>
    <property type="match status" value="1"/>
</dbReference>
<evidence type="ECO:0000256" key="7">
    <source>
        <dbReference type="ARBA" id="ARBA00023180"/>
    </source>
</evidence>
<feature type="domain" description="TM2" evidence="10">
    <location>
        <begin position="179"/>
        <end position="226"/>
    </location>
</feature>